<evidence type="ECO:0000256" key="2">
    <source>
        <dbReference type="SAM" id="MobiDB-lite"/>
    </source>
</evidence>
<dbReference type="SMART" id="SM00149">
    <property type="entry name" value="PLCYc"/>
    <property type="match status" value="1"/>
</dbReference>
<accession>A0A9P8F4Y1</accession>
<evidence type="ECO:0000259" key="3">
    <source>
        <dbReference type="PROSITE" id="PS50008"/>
    </source>
</evidence>
<organism evidence="4 5">
    <name type="scientific">Aureobasidium melanogenum</name>
    <name type="common">Aureobasidium pullulans var. melanogenum</name>
    <dbReference type="NCBI Taxonomy" id="46634"/>
    <lineage>
        <taxon>Eukaryota</taxon>
        <taxon>Fungi</taxon>
        <taxon>Dikarya</taxon>
        <taxon>Ascomycota</taxon>
        <taxon>Pezizomycotina</taxon>
        <taxon>Dothideomycetes</taxon>
        <taxon>Dothideomycetidae</taxon>
        <taxon>Dothideales</taxon>
        <taxon>Saccotheciaceae</taxon>
        <taxon>Aureobasidium</taxon>
    </lineage>
</organism>
<reference evidence="4" key="2">
    <citation type="submission" date="2021-08" db="EMBL/GenBank/DDBJ databases">
        <authorList>
            <person name="Gostincar C."/>
            <person name="Sun X."/>
            <person name="Song Z."/>
            <person name="Gunde-Cimerman N."/>
        </authorList>
    </citation>
    <scope>NUCLEOTIDE SEQUENCE</scope>
    <source>
        <strain evidence="4">EXF-9298</strain>
    </source>
</reference>
<dbReference type="PANTHER" id="PTHR10336:SF82">
    <property type="entry name" value="PHOSPHOINOSITIDE PHOSPHOLIPASE C"/>
    <property type="match status" value="1"/>
</dbReference>
<feature type="region of interest" description="Disordered" evidence="2">
    <location>
        <begin position="14"/>
        <end position="42"/>
    </location>
</feature>
<keyword evidence="5" id="KW-1185">Reference proteome</keyword>
<feature type="non-terminal residue" evidence="4">
    <location>
        <position position="326"/>
    </location>
</feature>
<protein>
    <recommendedName>
        <fullName evidence="1">Phosphoinositide phospholipase C</fullName>
        <ecNumber evidence="1">3.1.4.11</ecNumber>
    </recommendedName>
</protein>
<comment type="caution">
    <text evidence="4">The sequence shown here is derived from an EMBL/GenBank/DDBJ whole genome shotgun (WGS) entry which is preliminary data.</text>
</comment>
<dbReference type="PANTHER" id="PTHR10336">
    <property type="entry name" value="PHOSPHOINOSITIDE-SPECIFIC PHOSPHOLIPASE C FAMILY PROTEIN"/>
    <property type="match status" value="1"/>
</dbReference>
<feature type="domain" description="PI-PLC Y-box" evidence="3">
    <location>
        <begin position="54"/>
        <end position="167"/>
    </location>
</feature>
<dbReference type="GO" id="GO:0051209">
    <property type="term" value="P:release of sequestered calcium ion into cytosol"/>
    <property type="evidence" value="ECO:0007669"/>
    <property type="project" value="TreeGrafter"/>
</dbReference>
<dbReference type="Pfam" id="PF00168">
    <property type="entry name" value="C2"/>
    <property type="match status" value="1"/>
</dbReference>
<name>A0A9P8F4Y1_AURME</name>
<dbReference type="GO" id="GO:0016042">
    <property type="term" value="P:lipid catabolic process"/>
    <property type="evidence" value="ECO:0007669"/>
    <property type="project" value="UniProtKB-KW"/>
</dbReference>
<dbReference type="SUPFAM" id="SSF49562">
    <property type="entry name" value="C2 domain (Calcium/lipid-binding domain, CaLB)"/>
    <property type="match status" value="1"/>
</dbReference>
<feature type="non-terminal residue" evidence="4">
    <location>
        <position position="1"/>
    </location>
</feature>
<dbReference type="InterPro" id="IPR001192">
    <property type="entry name" value="PI-PLC_fam"/>
</dbReference>
<dbReference type="SUPFAM" id="SSF51695">
    <property type="entry name" value="PLC-like phosphodiesterases"/>
    <property type="match status" value="1"/>
</dbReference>
<proteinExistence type="predicted"/>
<dbReference type="EC" id="3.1.4.11" evidence="1"/>
<dbReference type="InterPro" id="IPR000008">
    <property type="entry name" value="C2_dom"/>
</dbReference>
<dbReference type="GO" id="GO:0004435">
    <property type="term" value="F:phosphatidylinositol-4,5-bisphosphate phospholipase C activity"/>
    <property type="evidence" value="ECO:0007669"/>
    <property type="project" value="UniProtKB-EC"/>
</dbReference>
<dbReference type="Pfam" id="PF00387">
    <property type="entry name" value="PI-PLC-Y"/>
    <property type="match status" value="1"/>
</dbReference>
<comment type="catalytic activity">
    <reaction evidence="1">
        <text>a 1,2-diacyl-sn-glycero-3-phospho-(1D-myo-inositol-4,5-bisphosphate) + H2O = 1D-myo-inositol 1,4,5-trisphosphate + a 1,2-diacyl-sn-glycerol + H(+)</text>
        <dbReference type="Rhea" id="RHEA:33179"/>
        <dbReference type="ChEBI" id="CHEBI:15377"/>
        <dbReference type="ChEBI" id="CHEBI:15378"/>
        <dbReference type="ChEBI" id="CHEBI:17815"/>
        <dbReference type="ChEBI" id="CHEBI:58456"/>
        <dbReference type="ChEBI" id="CHEBI:203600"/>
        <dbReference type="EC" id="3.1.4.11"/>
    </reaction>
</comment>
<dbReference type="InterPro" id="IPR035892">
    <property type="entry name" value="C2_domain_sf"/>
</dbReference>
<dbReference type="InterPro" id="IPR017946">
    <property type="entry name" value="PLC-like_Pdiesterase_TIM-brl"/>
</dbReference>
<keyword evidence="1" id="KW-0443">Lipid metabolism</keyword>
<reference evidence="4" key="1">
    <citation type="journal article" date="2021" name="J Fungi (Basel)">
        <title>Virulence traits and population genomics of the black yeast Aureobasidium melanogenum.</title>
        <authorList>
            <person name="Cernosa A."/>
            <person name="Sun X."/>
            <person name="Gostincar C."/>
            <person name="Fang C."/>
            <person name="Gunde-Cimerman N."/>
            <person name="Song Z."/>
        </authorList>
    </citation>
    <scope>NUCLEOTIDE SEQUENCE</scope>
    <source>
        <strain evidence="4">EXF-9298</strain>
    </source>
</reference>
<evidence type="ECO:0000313" key="4">
    <source>
        <dbReference type="EMBL" id="KAG9942673.1"/>
    </source>
</evidence>
<keyword evidence="1" id="KW-0442">Lipid degradation</keyword>
<dbReference type="PROSITE" id="PS50008">
    <property type="entry name" value="PIPLC_Y_DOMAIN"/>
    <property type="match status" value="1"/>
</dbReference>
<evidence type="ECO:0000256" key="1">
    <source>
        <dbReference type="RuleBase" id="RU361133"/>
    </source>
</evidence>
<dbReference type="InterPro" id="IPR001711">
    <property type="entry name" value="PLipase_C_Pinositol-sp_Y"/>
</dbReference>
<sequence length="326" mass="36628">KILIKVKYTAPEVAAQKTGPAVVSSNAEPESGSEDESHEIQEASVKKSHIITALASMGVYTRGCHFKDFDQPEAKLPNHVFSLSESKIIEVHKRDHSALFQHNKRFFMRVYPKGIRVSSSNLDPAPFWRMGAQVVALNWQYINAATMLNQAMFHGTGGWVLKPEGYRSFHRAQSQITALDRGKLDLTIELLAGQDIGPAEKKLHLYVRSELHIEDEEINGGSLPEGGSTKEGQIKAVTELGTAGRSPDFRRQLLQFKVDSVAEELTFVRFKVMDDDTFSRDNLVAWACFKLSRLQTGVRKIRLYDCEGQQTNGMLLVRISKRLKIE</sequence>
<gene>
    <name evidence="4" type="ORF">KCU98_g18706</name>
</gene>
<dbReference type="Gene3D" id="3.20.20.190">
    <property type="entry name" value="Phosphatidylinositol (PI) phosphodiesterase"/>
    <property type="match status" value="1"/>
</dbReference>
<dbReference type="PRINTS" id="PR00390">
    <property type="entry name" value="PHPHLIPASEC"/>
</dbReference>
<dbReference type="EMBL" id="JAHFXS010005099">
    <property type="protein sequence ID" value="KAG9942673.1"/>
    <property type="molecule type" value="Genomic_DNA"/>
</dbReference>
<dbReference type="Gene3D" id="2.60.40.150">
    <property type="entry name" value="C2 domain"/>
    <property type="match status" value="1"/>
</dbReference>
<dbReference type="GO" id="GO:0048015">
    <property type="term" value="P:phosphatidylinositol-mediated signaling"/>
    <property type="evidence" value="ECO:0007669"/>
    <property type="project" value="TreeGrafter"/>
</dbReference>
<evidence type="ECO:0000313" key="5">
    <source>
        <dbReference type="Proteomes" id="UP000729357"/>
    </source>
</evidence>
<dbReference type="AlphaFoldDB" id="A0A9P8F4Y1"/>
<keyword evidence="1" id="KW-0378">Hydrolase</keyword>
<dbReference type="Proteomes" id="UP000729357">
    <property type="component" value="Unassembled WGS sequence"/>
</dbReference>
<dbReference type="CDD" id="cd00275">
    <property type="entry name" value="C2_PLC_like"/>
    <property type="match status" value="1"/>
</dbReference>